<dbReference type="InterPro" id="IPR051083">
    <property type="entry name" value="GrpII_Intron_Splice-Mob/Def"/>
</dbReference>
<dbReference type="PANTHER" id="PTHR34047:SF8">
    <property type="entry name" value="PROTEIN YKFC"/>
    <property type="match status" value="1"/>
</dbReference>
<evidence type="ECO:0000256" key="2">
    <source>
        <dbReference type="SAM" id="MobiDB-lite"/>
    </source>
</evidence>
<keyword evidence="4" id="KW-0548">Nucleotidyltransferase</keyword>
<reference evidence="4 5" key="1">
    <citation type="submission" date="2015-08" db="EMBL/GenBank/DDBJ databases">
        <authorList>
            <person name="Varghese N."/>
        </authorList>
    </citation>
    <scope>NUCLEOTIDE SEQUENCE [LARGE SCALE GENOMIC DNA]</scope>
    <source>
        <strain evidence="4 5">DSM 18167</strain>
    </source>
</reference>
<comment type="caution">
    <text evidence="4">The sequence shown here is derived from an EMBL/GenBank/DDBJ whole genome shotgun (WGS) entry which is preliminary data.</text>
</comment>
<feature type="compositionally biased region" description="Polar residues" evidence="2">
    <location>
        <begin position="436"/>
        <end position="446"/>
    </location>
</feature>
<gene>
    <name evidence="4" type="ORF">Ga0061061_11141</name>
</gene>
<dbReference type="CDD" id="cd01651">
    <property type="entry name" value="RT_G2_intron"/>
    <property type="match status" value="1"/>
</dbReference>
<dbReference type="RefSeq" id="WP_082464891.1">
    <property type="nucleotide sequence ID" value="NZ_CYHC01000011.1"/>
</dbReference>
<evidence type="ECO:0000259" key="3">
    <source>
        <dbReference type="PROSITE" id="PS50878"/>
    </source>
</evidence>
<protein>
    <submittedName>
        <fullName evidence="4">Retron-type reverse transcriptase</fullName>
    </submittedName>
</protein>
<dbReference type="InterPro" id="IPR043128">
    <property type="entry name" value="Rev_trsase/Diguanyl_cyclase"/>
</dbReference>
<feature type="domain" description="Reverse transcriptase" evidence="3">
    <location>
        <begin position="52"/>
        <end position="311"/>
    </location>
</feature>
<dbReference type="SUPFAM" id="SSF56672">
    <property type="entry name" value="DNA/RNA polymerases"/>
    <property type="match status" value="1"/>
</dbReference>
<dbReference type="InterPro" id="IPR043502">
    <property type="entry name" value="DNA/RNA_pol_sf"/>
</dbReference>
<sequence length="464" mass="51667">MASELIKAVRRLGNLERAWSVIQSNGRTSKSKKVRSELATFSEDAPSRLRSIKGKLSQNSFTFEPAEGIPLPKKDAQGRETGAFRPIVLARVESRIVQRAILNVLLEVPELQPYIKTPYSFGGIRGERRSQEDLQERSESLSAVPAAIRAVLDEISSGARFVACADIRSFFTRISKDAVTNIISVTTKDEEFTRLFRRAIDVELSNMAQLRERASAFPIEDIGVAQGNSLSPLLGNIILAEFDKKMNEGDCRCIRYIDDFIILAPSKKAAGARLRKATELLAALGMELSPEKSSKGGIPIDDGIDFLGINICRGAIRPNIKAQGRILLSVQTVLNDSLKAMRGLQNGKPFDMAYSLSSTLKKIDDMIDGWGKHYWFCNDRQIFENLDNKINEFIRRYLGEYTAIRSASQRSKFQIFLGITELRNIKREPFSYPKLSKSTRIASPTPHTDLLSGTSLTSDSVTVP</sequence>
<dbReference type="InterPro" id="IPR000477">
    <property type="entry name" value="RT_dom"/>
</dbReference>
<feature type="region of interest" description="Disordered" evidence="2">
    <location>
        <begin position="436"/>
        <end position="464"/>
    </location>
</feature>
<keyword evidence="5" id="KW-1185">Reference proteome</keyword>
<accession>A0ABM9UDE8</accession>
<dbReference type="Gene3D" id="3.30.70.270">
    <property type="match status" value="1"/>
</dbReference>
<name>A0ABM9UDE8_9HYPH</name>
<keyword evidence="4" id="KW-0808">Transferase</keyword>
<dbReference type="PANTHER" id="PTHR34047">
    <property type="entry name" value="NUCLEAR INTRON MATURASE 1, MITOCHONDRIAL-RELATED"/>
    <property type="match status" value="1"/>
</dbReference>
<keyword evidence="4" id="KW-0695">RNA-directed DNA polymerase</keyword>
<dbReference type="Pfam" id="PF00078">
    <property type="entry name" value="RVT_1"/>
    <property type="match status" value="1"/>
</dbReference>
<dbReference type="PROSITE" id="PS50878">
    <property type="entry name" value="RT_POL"/>
    <property type="match status" value="1"/>
</dbReference>
<evidence type="ECO:0000313" key="4">
    <source>
        <dbReference type="EMBL" id="CUA90080.1"/>
    </source>
</evidence>
<dbReference type="GO" id="GO:0003964">
    <property type="term" value="F:RNA-directed DNA polymerase activity"/>
    <property type="evidence" value="ECO:0007669"/>
    <property type="project" value="UniProtKB-KW"/>
</dbReference>
<dbReference type="EMBL" id="CYHC01000011">
    <property type="protein sequence ID" value="CUA90080.1"/>
    <property type="molecule type" value="Genomic_DNA"/>
</dbReference>
<evidence type="ECO:0000313" key="5">
    <source>
        <dbReference type="Proteomes" id="UP000182178"/>
    </source>
</evidence>
<evidence type="ECO:0000256" key="1">
    <source>
        <dbReference type="ARBA" id="ARBA00034120"/>
    </source>
</evidence>
<proteinExistence type="inferred from homology"/>
<feature type="compositionally biased region" description="Low complexity" evidence="2">
    <location>
        <begin position="448"/>
        <end position="464"/>
    </location>
</feature>
<dbReference type="Proteomes" id="UP000182178">
    <property type="component" value="Unassembled WGS sequence"/>
</dbReference>
<comment type="similarity">
    <text evidence="1">Belongs to the bacterial reverse transcriptase family.</text>
</comment>
<organism evidence="4 5">
    <name type="scientific">Chelatococcus sambhunathii</name>
    <dbReference type="NCBI Taxonomy" id="363953"/>
    <lineage>
        <taxon>Bacteria</taxon>
        <taxon>Pseudomonadati</taxon>
        <taxon>Pseudomonadota</taxon>
        <taxon>Alphaproteobacteria</taxon>
        <taxon>Hyphomicrobiales</taxon>
        <taxon>Chelatococcaceae</taxon>
        <taxon>Chelatococcus</taxon>
    </lineage>
</organism>